<evidence type="ECO:0000313" key="1">
    <source>
        <dbReference type="EMBL" id="SDG52674.1"/>
    </source>
</evidence>
<reference evidence="2" key="1">
    <citation type="submission" date="2016-10" db="EMBL/GenBank/DDBJ databases">
        <authorList>
            <person name="Varghese N."/>
            <person name="Submissions S."/>
        </authorList>
    </citation>
    <scope>NUCLEOTIDE SEQUENCE [LARGE SCALE GENOMIC DNA]</scope>
    <source>
        <strain evidence="2">DSM 25329</strain>
    </source>
</reference>
<protein>
    <submittedName>
        <fullName evidence="1">Uncharacterized protein</fullName>
    </submittedName>
</protein>
<name>A0A1G7UYX7_9BACT</name>
<dbReference type="STRING" id="659014.SAMN04487996_119153"/>
<keyword evidence="2" id="KW-1185">Reference proteome</keyword>
<gene>
    <name evidence="1" type="ORF">SAMN04487996_119153</name>
</gene>
<sequence length="79" mass="8998">MLEIKGTYQNGRIHLDSNPRIGLPSKVIVTFPEIEVETPGETDRKTLQWGDFSFDKSRKLLKNLKGSLAEEVISQRRNA</sequence>
<dbReference type="EMBL" id="FNAN01000019">
    <property type="protein sequence ID" value="SDG52674.1"/>
    <property type="molecule type" value="Genomic_DNA"/>
</dbReference>
<organism evidence="1 2">
    <name type="scientific">Dyadobacter soli</name>
    <dbReference type="NCBI Taxonomy" id="659014"/>
    <lineage>
        <taxon>Bacteria</taxon>
        <taxon>Pseudomonadati</taxon>
        <taxon>Bacteroidota</taxon>
        <taxon>Cytophagia</taxon>
        <taxon>Cytophagales</taxon>
        <taxon>Spirosomataceae</taxon>
        <taxon>Dyadobacter</taxon>
    </lineage>
</organism>
<proteinExistence type="predicted"/>
<dbReference type="AlphaFoldDB" id="A0A1G7UYX7"/>
<evidence type="ECO:0000313" key="2">
    <source>
        <dbReference type="Proteomes" id="UP000198748"/>
    </source>
</evidence>
<accession>A0A1G7UYX7</accession>
<dbReference type="Proteomes" id="UP000198748">
    <property type="component" value="Unassembled WGS sequence"/>
</dbReference>
<dbReference type="RefSeq" id="WP_176885133.1">
    <property type="nucleotide sequence ID" value="NZ_FNAN01000019.1"/>
</dbReference>